<reference evidence="2" key="1">
    <citation type="submission" date="2020-11" db="EMBL/GenBank/DDBJ databases">
        <title>Chlorella ohadii genome sequencing and assembly.</title>
        <authorList>
            <person name="Murik O."/>
            <person name="Treves H."/>
            <person name="Kedem I."/>
            <person name="Shotland Y."/>
            <person name="Kaplan A."/>
        </authorList>
    </citation>
    <scope>NUCLEOTIDE SEQUENCE</scope>
    <source>
        <strain evidence="2">1</strain>
    </source>
</reference>
<proteinExistence type="predicted"/>
<sequence length="303" mass="32600">MHRLELVAWAGDEVSEGSYASAFATCLSAAGTAAQLTRLSAGALRFDLHTEWLRTMRWLRKLTLTTDNALHIAPAVSALTALQSLGLRSSGLQLPAEVRLPTSITRLWHLKCYTADADVTAEAIDALPHLTGLTCLVLSIAPDMPPAALSGLLRLQLCQLERSDDPDIIAEDFALPGGPWLRSLRWLSTDLNAVLSSTAALHAATALECVSVAALPADVAAINWQSPAAAAFFNWLAQHPPLQRLSIESSPSLDSAPNLNASKHFLVHLLQLCRRRPALAVHFPGPTTEGQSLARHLSACHRF</sequence>
<dbReference type="GO" id="GO:0005930">
    <property type="term" value="C:axoneme"/>
    <property type="evidence" value="ECO:0007669"/>
    <property type="project" value="UniProtKB-SubCell"/>
</dbReference>
<evidence type="ECO:0000256" key="1">
    <source>
        <dbReference type="ARBA" id="ARBA00004430"/>
    </source>
</evidence>
<gene>
    <name evidence="2" type="ORF">COHA_005688</name>
</gene>
<dbReference type="Gene3D" id="3.80.10.10">
    <property type="entry name" value="Ribonuclease Inhibitor"/>
    <property type="match status" value="1"/>
</dbReference>
<organism evidence="2 3">
    <name type="scientific">Chlorella ohadii</name>
    <dbReference type="NCBI Taxonomy" id="2649997"/>
    <lineage>
        <taxon>Eukaryota</taxon>
        <taxon>Viridiplantae</taxon>
        <taxon>Chlorophyta</taxon>
        <taxon>core chlorophytes</taxon>
        <taxon>Trebouxiophyceae</taxon>
        <taxon>Chlorellales</taxon>
        <taxon>Chlorellaceae</taxon>
        <taxon>Chlorella clade</taxon>
        <taxon>Chlorella</taxon>
    </lineage>
</organism>
<dbReference type="EMBL" id="JADXDR010000078">
    <property type="protein sequence ID" value="KAI7840532.1"/>
    <property type="molecule type" value="Genomic_DNA"/>
</dbReference>
<keyword evidence="3" id="KW-1185">Reference proteome</keyword>
<accession>A0AAD5H5X2</accession>
<dbReference type="AlphaFoldDB" id="A0AAD5H5X2"/>
<comment type="caution">
    <text evidence="2">The sequence shown here is derived from an EMBL/GenBank/DDBJ whole genome shotgun (WGS) entry which is preliminary data.</text>
</comment>
<evidence type="ECO:0000313" key="2">
    <source>
        <dbReference type="EMBL" id="KAI7840532.1"/>
    </source>
</evidence>
<dbReference type="InterPro" id="IPR032675">
    <property type="entry name" value="LRR_dom_sf"/>
</dbReference>
<protein>
    <submittedName>
        <fullName evidence="2">Uncharacterized protein</fullName>
    </submittedName>
</protein>
<dbReference type="Proteomes" id="UP001205105">
    <property type="component" value="Unassembled WGS sequence"/>
</dbReference>
<name>A0AAD5H5X2_9CHLO</name>
<dbReference type="SUPFAM" id="SSF52047">
    <property type="entry name" value="RNI-like"/>
    <property type="match status" value="1"/>
</dbReference>
<evidence type="ECO:0000313" key="3">
    <source>
        <dbReference type="Proteomes" id="UP001205105"/>
    </source>
</evidence>
<comment type="subcellular location">
    <subcellularLocation>
        <location evidence="1">Cytoplasm</location>
        <location evidence="1">Cytoskeleton</location>
        <location evidence="1">Cilium axoneme</location>
    </subcellularLocation>
</comment>